<evidence type="ECO:0000259" key="1">
    <source>
        <dbReference type="Pfam" id="PF16473"/>
    </source>
</evidence>
<dbReference type="OrthoDB" id="256590at2"/>
<proteinExistence type="predicted"/>
<dbReference type="AlphaFoldDB" id="A0A317Q8V1"/>
<evidence type="ECO:0000313" key="3">
    <source>
        <dbReference type="Proteomes" id="UP000246744"/>
    </source>
</evidence>
<dbReference type="Proteomes" id="UP000246744">
    <property type="component" value="Unassembled WGS sequence"/>
</dbReference>
<organism evidence="2 3">
    <name type="scientific">Mangrovibacter plantisponsor</name>
    <dbReference type="NCBI Taxonomy" id="451513"/>
    <lineage>
        <taxon>Bacteria</taxon>
        <taxon>Pseudomonadati</taxon>
        <taxon>Pseudomonadota</taxon>
        <taxon>Gammaproteobacteria</taxon>
        <taxon>Enterobacterales</taxon>
        <taxon>Enterobacteriaceae</taxon>
        <taxon>Mangrovibacter</taxon>
    </lineage>
</organism>
<dbReference type="EMBL" id="QGTS01000002">
    <property type="protein sequence ID" value="PWW11811.1"/>
    <property type="molecule type" value="Genomic_DNA"/>
</dbReference>
<feature type="domain" description="3'-5' exoribonuclease Rv2179c-like" evidence="1">
    <location>
        <begin position="2"/>
        <end position="94"/>
    </location>
</feature>
<dbReference type="Pfam" id="PF16473">
    <property type="entry name" value="Rv2179c-like"/>
    <property type="match status" value="1"/>
</dbReference>
<accession>A0A317Q8V1</accession>
<protein>
    <submittedName>
        <fullName evidence="2">Uncharacterized protein DUF5051</fullName>
    </submittedName>
</protein>
<dbReference type="InterPro" id="IPR033390">
    <property type="entry name" value="Rv2179c-like"/>
</dbReference>
<reference evidence="2 3" key="1">
    <citation type="submission" date="2018-05" db="EMBL/GenBank/DDBJ databases">
        <title>Genomic Encyclopedia of Type Strains, Phase IV (KMG-IV): sequencing the most valuable type-strain genomes for metagenomic binning, comparative biology and taxonomic classification.</title>
        <authorList>
            <person name="Goeker M."/>
        </authorList>
    </citation>
    <scope>NUCLEOTIDE SEQUENCE [LARGE SCALE GENOMIC DNA]</scope>
    <source>
        <strain evidence="2 3">DSM 19579</strain>
    </source>
</reference>
<name>A0A317Q8V1_9ENTR</name>
<gene>
    <name evidence="2" type="ORF">DES37_102426</name>
</gene>
<evidence type="ECO:0000313" key="2">
    <source>
        <dbReference type="EMBL" id="PWW11811.1"/>
    </source>
</evidence>
<keyword evidence="3" id="KW-1185">Reference proteome</keyword>
<comment type="caution">
    <text evidence="2">The sequence shown here is derived from an EMBL/GenBank/DDBJ whole genome shotgun (WGS) entry which is preliminary data.</text>
</comment>
<sequence length="118" mass="12375">MNHLMIDIESMGTKSNAPVVSIGSVFFDPDSGESGPEFYQVIDLTSAMATGAVPDGDTILWWLKQSPEARAAITTSDSISINAALLGLSAFIKEGIRIIGLIDTACSLVINSDLSVDG</sequence>